<dbReference type="InterPro" id="IPR001507">
    <property type="entry name" value="ZP_dom"/>
</dbReference>
<proteinExistence type="predicted"/>
<evidence type="ECO:0000256" key="3">
    <source>
        <dbReference type="SAM" id="Phobius"/>
    </source>
</evidence>
<accession>A0ABP0FZ26</accession>
<dbReference type="Gene3D" id="2.60.40.4100">
    <property type="entry name" value="Zona pellucida, ZP-C domain"/>
    <property type="match status" value="1"/>
</dbReference>
<keyword evidence="1" id="KW-0732">Signal</keyword>
<dbReference type="Pfam" id="PF23344">
    <property type="entry name" value="ZP-N"/>
    <property type="match status" value="1"/>
</dbReference>
<dbReference type="EMBL" id="CAWYQH010000097">
    <property type="protein sequence ID" value="CAK8683779.1"/>
    <property type="molecule type" value="Genomic_DNA"/>
</dbReference>
<keyword evidence="3" id="KW-1133">Transmembrane helix</keyword>
<dbReference type="PROSITE" id="PS51034">
    <property type="entry name" value="ZP_2"/>
    <property type="match status" value="1"/>
</dbReference>
<keyword evidence="3" id="KW-0472">Membrane</keyword>
<dbReference type="PANTHER" id="PTHR14002:SF20">
    <property type="entry name" value="ZONA PELLUCIDA-LIKE DOMAIN-CONTAINING PROTEIN 1"/>
    <property type="match status" value="1"/>
</dbReference>
<evidence type="ECO:0000313" key="5">
    <source>
        <dbReference type="EMBL" id="CAK8683779.1"/>
    </source>
</evidence>
<gene>
    <name evidence="5" type="ORF">CVLEPA_LOCUS14812</name>
</gene>
<name>A0ABP0FZ26_CLALP</name>
<organism evidence="5 6">
    <name type="scientific">Clavelina lepadiformis</name>
    <name type="common">Light-bulb sea squirt</name>
    <name type="synonym">Ascidia lepadiformis</name>
    <dbReference type="NCBI Taxonomy" id="159417"/>
    <lineage>
        <taxon>Eukaryota</taxon>
        <taxon>Metazoa</taxon>
        <taxon>Chordata</taxon>
        <taxon>Tunicata</taxon>
        <taxon>Ascidiacea</taxon>
        <taxon>Aplousobranchia</taxon>
        <taxon>Clavelinidae</taxon>
        <taxon>Clavelina</taxon>
    </lineage>
</organism>
<dbReference type="InterPro" id="IPR055356">
    <property type="entry name" value="ZP-N"/>
</dbReference>
<dbReference type="Proteomes" id="UP001642483">
    <property type="component" value="Unassembled WGS sequence"/>
</dbReference>
<keyword evidence="6" id="KW-1185">Reference proteome</keyword>
<feature type="transmembrane region" description="Helical" evidence="3">
    <location>
        <begin position="403"/>
        <end position="428"/>
    </location>
</feature>
<evidence type="ECO:0000313" key="6">
    <source>
        <dbReference type="Proteomes" id="UP001642483"/>
    </source>
</evidence>
<keyword evidence="3" id="KW-0812">Transmembrane</keyword>
<dbReference type="SMART" id="SM00241">
    <property type="entry name" value="ZP"/>
    <property type="match status" value="1"/>
</dbReference>
<dbReference type="InterPro" id="IPR055355">
    <property type="entry name" value="ZP-C"/>
</dbReference>
<protein>
    <recommendedName>
        <fullName evidence="4">ZP domain-containing protein</fullName>
    </recommendedName>
</protein>
<reference evidence="5 6" key="1">
    <citation type="submission" date="2024-02" db="EMBL/GenBank/DDBJ databases">
        <authorList>
            <person name="Daric V."/>
            <person name="Darras S."/>
        </authorList>
    </citation>
    <scope>NUCLEOTIDE SEQUENCE [LARGE SCALE GENOMIC DNA]</scope>
</reference>
<evidence type="ECO:0000256" key="1">
    <source>
        <dbReference type="ARBA" id="ARBA00022729"/>
    </source>
</evidence>
<dbReference type="PANTHER" id="PTHR14002">
    <property type="entry name" value="ENDOGLIN/TGF-BETA RECEPTOR TYPE III"/>
    <property type="match status" value="1"/>
</dbReference>
<keyword evidence="2" id="KW-1015">Disulfide bond</keyword>
<dbReference type="InterPro" id="IPR042235">
    <property type="entry name" value="ZP-C_dom"/>
</dbReference>
<feature type="transmembrane region" description="Helical" evidence="3">
    <location>
        <begin position="33"/>
        <end position="54"/>
    </location>
</feature>
<comment type="caution">
    <text evidence="5">The sequence shown here is derived from an EMBL/GenBank/DDBJ whole genome shotgun (WGS) entry which is preliminary data.</text>
</comment>
<dbReference type="Pfam" id="PF00100">
    <property type="entry name" value="Zona_pellucida"/>
    <property type="match status" value="1"/>
</dbReference>
<evidence type="ECO:0000259" key="4">
    <source>
        <dbReference type="PROSITE" id="PS51034"/>
    </source>
</evidence>
<evidence type="ECO:0000256" key="2">
    <source>
        <dbReference type="ARBA" id="ARBA00023157"/>
    </source>
</evidence>
<sequence>MTNAKMLNKSTCFFFKCLSNRIATFSVKMGKPLFYVILFCFLFQYYITCSQVVIVGNQFTEELTIRQLEEELMFPGTVNIRCTPNKMCITLSKEWLTVRWGVKRADELSLGSPCKLEAQENDTHVMLCTEGQQLSSCGTQFAVNDTHVVFTNNVTLKESDESNDFGVIGASRYRRVFPWRCIYPTRIFVGIDFIPEISPITLFLGKKTGEGQFRAAMFLYKDDNYTSRYQNSPQMKMSDKLRVRVALLQGPPFTKMQVVRCWATPDNDPLGKAARYGLIRNHCPVSGTVQVAVISNGEYEYSTWESNVFKFVDFPNVYLHCNVKVCFDGPNCLRTCNQSGPYRKRRDLSNDVVVSVGPIWPDENVPAVLNDQDQMMKVAVTDATTASVPVETRTEFIFGMPKAAVFTIAVVIIITTIALIISTAACVVRKKRTSKRLTISSKSYDPSSSNAVQARSVVINSEFQLPVDSSR</sequence>
<dbReference type="Gene3D" id="2.60.40.3210">
    <property type="entry name" value="Zona pellucida, ZP-N domain"/>
    <property type="match status" value="1"/>
</dbReference>
<feature type="domain" description="ZP" evidence="4">
    <location>
        <begin position="81"/>
        <end position="343"/>
    </location>
</feature>